<feature type="compositionally biased region" description="Low complexity" evidence="1">
    <location>
        <begin position="176"/>
        <end position="194"/>
    </location>
</feature>
<evidence type="ECO:0000256" key="1">
    <source>
        <dbReference type="SAM" id="MobiDB-lite"/>
    </source>
</evidence>
<dbReference type="EMBL" id="JAUCGQ010000001">
    <property type="protein sequence ID" value="MDM7853471.1"/>
    <property type="molecule type" value="Genomic_DNA"/>
</dbReference>
<accession>A0ABT7SBF5</accession>
<proteinExistence type="predicted"/>
<feature type="compositionally biased region" description="Gly residues" evidence="1">
    <location>
        <begin position="195"/>
        <end position="213"/>
    </location>
</feature>
<feature type="compositionally biased region" description="Gly residues" evidence="1">
    <location>
        <begin position="165"/>
        <end position="175"/>
    </location>
</feature>
<reference evidence="2 3" key="1">
    <citation type="submission" date="2023-06" db="EMBL/GenBank/DDBJ databases">
        <title>Cellulomonas sp. MW4 Whole genome sequence.</title>
        <authorList>
            <person name="Park S."/>
        </authorList>
    </citation>
    <scope>NUCLEOTIDE SEQUENCE [LARGE SCALE GENOMIC DNA]</scope>
    <source>
        <strain evidence="2 3">MW4</strain>
    </source>
</reference>
<dbReference type="RefSeq" id="WP_289452994.1">
    <property type="nucleotide sequence ID" value="NZ_JAUCGQ010000001.1"/>
</dbReference>
<keyword evidence="3" id="KW-1185">Reference proteome</keyword>
<comment type="caution">
    <text evidence="2">The sequence shown here is derived from an EMBL/GenBank/DDBJ whole genome shotgun (WGS) entry which is preliminary data.</text>
</comment>
<evidence type="ECO:0000313" key="3">
    <source>
        <dbReference type="Proteomes" id="UP001529338"/>
    </source>
</evidence>
<feature type="region of interest" description="Disordered" evidence="1">
    <location>
        <begin position="102"/>
        <end position="213"/>
    </location>
</feature>
<sequence length="213" mass="20492">MSRFIAILNASNPDLLTSIENAGGQVVSVSEPGVVVIDGDQSVADAVSQIQAVQAVSPVDASWDTSELSLGGDVAVLVNAWNTSLGADYQAALSDPYRAGEPWDFPNGCDPDNPGAGGDGGPLVADSGDGTGTGTGTGDTTGTGNTTGSTDTTGAVASTDTGTGDTSGTGSGDTTGTGDATSGQVASNDPQPTDGGDGTFGGFDDGQGGGQPA</sequence>
<protein>
    <recommendedName>
        <fullName evidence="4">BRCT domain-containing protein</fullName>
    </recommendedName>
</protein>
<name>A0ABT7SBF5_9CELL</name>
<evidence type="ECO:0000313" key="2">
    <source>
        <dbReference type="EMBL" id="MDM7853471.1"/>
    </source>
</evidence>
<feature type="compositionally biased region" description="Gly residues" evidence="1">
    <location>
        <begin position="129"/>
        <end position="141"/>
    </location>
</feature>
<dbReference type="Proteomes" id="UP001529338">
    <property type="component" value="Unassembled WGS sequence"/>
</dbReference>
<feature type="compositionally biased region" description="Low complexity" evidence="1">
    <location>
        <begin position="142"/>
        <end position="164"/>
    </location>
</feature>
<evidence type="ECO:0008006" key="4">
    <source>
        <dbReference type="Google" id="ProtNLM"/>
    </source>
</evidence>
<organism evidence="2 3">
    <name type="scientific">Cellulomonas alba</name>
    <dbReference type="NCBI Taxonomy" id="3053467"/>
    <lineage>
        <taxon>Bacteria</taxon>
        <taxon>Bacillati</taxon>
        <taxon>Actinomycetota</taxon>
        <taxon>Actinomycetes</taxon>
        <taxon>Micrococcales</taxon>
        <taxon>Cellulomonadaceae</taxon>
        <taxon>Cellulomonas</taxon>
    </lineage>
</organism>
<gene>
    <name evidence="2" type="ORF">QRT04_00870</name>
</gene>